<proteinExistence type="predicted"/>
<dbReference type="Proteomes" id="UP000299290">
    <property type="component" value="Unassembled WGS sequence"/>
</dbReference>
<organism evidence="1 2">
    <name type="scientific">Streptomyces antimycoticus</name>
    <dbReference type="NCBI Taxonomy" id="68175"/>
    <lineage>
        <taxon>Bacteria</taxon>
        <taxon>Bacillati</taxon>
        <taxon>Actinomycetota</taxon>
        <taxon>Actinomycetes</taxon>
        <taxon>Kitasatosporales</taxon>
        <taxon>Streptomycetaceae</taxon>
        <taxon>Streptomyces</taxon>
        <taxon>Streptomyces violaceusniger group</taxon>
    </lineage>
</organism>
<reference evidence="1 2" key="1">
    <citation type="journal article" date="2020" name="Int. J. Syst. Evol. Microbiol.">
        <title>Reclassification of Streptomyces castelarensis and Streptomyces sporoclivatus as later heterotypic synonyms of Streptomyces antimycoticus.</title>
        <authorList>
            <person name="Komaki H."/>
            <person name="Tamura T."/>
        </authorList>
    </citation>
    <scope>NUCLEOTIDE SEQUENCE [LARGE SCALE GENOMIC DNA]</scope>
    <source>
        <strain evidence="1 2">NBRC 12839</strain>
    </source>
</reference>
<keyword evidence="2" id="KW-1185">Reference proteome</keyword>
<name>A0A4D4KS87_9ACTN</name>
<evidence type="ECO:0008006" key="3">
    <source>
        <dbReference type="Google" id="ProtNLM"/>
    </source>
</evidence>
<dbReference type="AlphaFoldDB" id="A0A4D4KS87"/>
<accession>A0A4D4KS87</accession>
<dbReference type="RefSeq" id="WP_162004033.1">
    <property type="nucleotide sequence ID" value="NZ_BJHV01000003.1"/>
</dbReference>
<sequence length="352" mass="38908">MATHSAIEWTDTTWSPVIGCDRVSPGCDSCYAITTARIRSHNPNLKIAAAFAGTAHRTADRLDWTGNLNLLEDRLTKPLTWPKPAKIFVNSVSDIFHQGVPEEFIARIWAIMALTPRHTYQILTKRHARMRAVLTDTCRCGSGHAPGTHFRSAMAWAVSKSNPDRIPGLPDDAEQRVTQAAWPLSNVWIGVSAENQQWADTRVPALLQTPAAVRFVSCEPLIGAVDLTRWLRPVPDCGYVDPDDGTCGHPDAFTPECHRWADCPVRGRSTQWHGLDWVIAGGESGHGARPMRPQWARGLRDECEVAGVPFFFKQWGAWRRPDTSSSEAGPRRAACWSAIPWTASATSLRCGS</sequence>
<evidence type="ECO:0000313" key="1">
    <source>
        <dbReference type="EMBL" id="GDY49327.1"/>
    </source>
</evidence>
<comment type="caution">
    <text evidence="1">The sequence shown here is derived from an EMBL/GenBank/DDBJ whole genome shotgun (WGS) entry which is preliminary data.</text>
</comment>
<dbReference type="Pfam" id="PF07505">
    <property type="entry name" value="DUF5131"/>
    <property type="match status" value="1"/>
</dbReference>
<dbReference type="EMBL" id="BJHV01000003">
    <property type="protein sequence ID" value="GDY49327.1"/>
    <property type="molecule type" value="Genomic_DNA"/>
</dbReference>
<gene>
    <name evidence="1" type="ORF">SANT12839_102090</name>
</gene>
<evidence type="ECO:0000313" key="2">
    <source>
        <dbReference type="Proteomes" id="UP000299290"/>
    </source>
</evidence>
<protein>
    <recommendedName>
        <fullName evidence="3">Phage Gp37/Gp68 family protein</fullName>
    </recommendedName>
</protein>
<dbReference type="InterPro" id="IPR011101">
    <property type="entry name" value="DUF5131"/>
</dbReference>